<dbReference type="HOGENOM" id="CLU_022017_7_5_9"/>
<dbReference type="GO" id="GO:0005886">
    <property type="term" value="C:plasma membrane"/>
    <property type="evidence" value="ECO:0007669"/>
    <property type="project" value="UniProtKB-SubCell"/>
</dbReference>
<dbReference type="PANTHER" id="PTHR30250:SF11">
    <property type="entry name" value="O-ANTIGEN TRANSPORTER-RELATED"/>
    <property type="match status" value="1"/>
</dbReference>
<feature type="transmembrane region" description="Helical" evidence="6">
    <location>
        <begin position="150"/>
        <end position="170"/>
    </location>
</feature>
<feature type="transmembrane region" description="Helical" evidence="6">
    <location>
        <begin position="12"/>
        <end position="33"/>
    </location>
</feature>
<dbReference type="Pfam" id="PF01943">
    <property type="entry name" value="Polysacc_synt"/>
    <property type="match status" value="1"/>
</dbReference>
<comment type="subcellular location">
    <subcellularLocation>
        <location evidence="1">Cell membrane</location>
        <topology evidence="1">Multi-pass membrane protein</topology>
    </subcellularLocation>
</comment>
<evidence type="ECO:0000256" key="2">
    <source>
        <dbReference type="ARBA" id="ARBA00022475"/>
    </source>
</evidence>
<feature type="transmembrane region" description="Helical" evidence="6">
    <location>
        <begin position="45"/>
        <end position="63"/>
    </location>
</feature>
<keyword evidence="5 6" id="KW-0472">Membrane</keyword>
<evidence type="ECO:0000313" key="7">
    <source>
        <dbReference type="EMBL" id="KIS24927.1"/>
    </source>
</evidence>
<comment type="caution">
    <text evidence="7">The sequence shown here is derived from an EMBL/GenBank/DDBJ whole genome shotgun (WGS) entry which is preliminary data.</text>
</comment>
<keyword evidence="3 6" id="KW-0812">Transmembrane</keyword>
<feature type="transmembrane region" description="Helical" evidence="6">
    <location>
        <begin position="215"/>
        <end position="231"/>
    </location>
</feature>
<dbReference type="EMBL" id="JXSU01000007">
    <property type="protein sequence ID" value="KIS24927.1"/>
    <property type="molecule type" value="Genomic_DNA"/>
</dbReference>
<keyword evidence="4 6" id="KW-1133">Transmembrane helix</keyword>
<accession>A0A0D1BY97</accession>
<feature type="transmembrane region" description="Helical" evidence="6">
    <location>
        <begin position="116"/>
        <end position="138"/>
    </location>
</feature>
<feature type="transmembrane region" description="Helical" evidence="6">
    <location>
        <begin position="176"/>
        <end position="195"/>
    </location>
</feature>
<feature type="transmembrane region" description="Helical" evidence="6">
    <location>
        <begin position="84"/>
        <end position="104"/>
    </location>
</feature>
<feature type="transmembrane region" description="Helical" evidence="6">
    <location>
        <begin position="322"/>
        <end position="341"/>
    </location>
</feature>
<dbReference type="PANTHER" id="PTHR30250">
    <property type="entry name" value="PST FAMILY PREDICTED COLANIC ACID TRANSPORTER"/>
    <property type="match status" value="1"/>
</dbReference>
<dbReference type="PATRIC" id="fig|1379739.3.peg.3511"/>
<sequence>MSDNPKEFIKRFIGFSVGPILSAIISFFIVPITTYFVVPAEFGKASMYTMALSISSMFIYLGMDQSFTREFNAEEDKKSLFWNSLIVPLIFSLILGVLFIIFYKPLSILMIDTVDMYIVVILALSLPFSVIDRFNLLLIRMEEKARLYSLFNVISKVINVVILVPYLLYIDKSFKGIINAGFVSLVFMCIVECFFTREYWFTKFKLNKALINKMFKFGLPLIPASVIVWFLNSMDKLAMRQWSTFEEIGLYSAAFKIVAVVDIVKSAFCTFWTPTAFRWYEEKVKEENFMKVSNMLMCFMNFMFVGIVLFKDLIIKIMDAKYASSAIIVPFLLLLPIMYTVSESTCLGISFSRKTSYNIIVSLIAAVVNYILNYLLVPKYGALGASIATGIAYTVFFWVRTLISRKLWFKFKLGFYILNTASMLLLATLDVLYNNVYINIAIALFIVYINRKEVKSIISYIKMFLKDRKNKAVA</sequence>
<name>A0A0D1BY97_CLOBO</name>
<evidence type="ECO:0000256" key="5">
    <source>
        <dbReference type="ARBA" id="ARBA00023136"/>
    </source>
</evidence>
<dbReference type="InterPro" id="IPR002797">
    <property type="entry name" value="Polysacc_synth"/>
</dbReference>
<dbReference type="Proteomes" id="UP000032250">
    <property type="component" value="Unassembled WGS sequence"/>
</dbReference>
<reference evidence="7 8" key="1">
    <citation type="submission" date="2014-06" db="EMBL/GenBank/DDBJ databases">
        <title>Genome characterization of distinct group I Clostridium botulinum lineages.</title>
        <authorList>
            <person name="Giordani F."/>
            <person name="Anselmo A."/>
            <person name="Fillo S."/>
            <person name="Palozzi A.M."/>
            <person name="Fortunato A."/>
            <person name="Gentile B."/>
            <person name="Ciammaruconi A."/>
            <person name="Anniballi F."/>
            <person name="De Medici D."/>
            <person name="Lista F."/>
        </authorList>
    </citation>
    <scope>NUCLEOTIDE SEQUENCE [LARGE SCALE GENOMIC DNA]</scope>
    <source>
        <strain evidence="7 8">B2 450</strain>
    </source>
</reference>
<feature type="transmembrane region" description="Helical" evidence="6">
    <location>
        <begin position="357"/>
        <end position="376"/>
    </location>
</feature>
<evidence type="ECO:0000256" key="6">
    <source>
        <dbReference type="SAM" id="Phobius"/>
    </source>
</evidence>
<evidence type="ECO:0000256" key="3">
    <source>
        <dbReference type="ARBA" id="ARBA00022692"/>
    </source>
</evidence>
<evidence type="ECO:0000256" key="4">
    <source>
        <dbReference type="ARBA" id="ARBA00022989"/>
    </source>
</evidence>
<evidence type="ECO:0000256" key="1">
    <source>
        <dbReference type="ARBA" id="ARBA00004651"/>
    </source>
</evidence>
<proteinExistence type="predicted"/>
<feature type="transmembrane region" description="Helical" evidence="6">
    <location>
        <begin position="435"/>
        <end position="451"/>
    </location>
</feature>
<organism evidence="7 8">
    <name type="scientific">Clostridium botulinum B2 450</name>
    <dbReference type="NCBI Taxonomy" id="1379739"/>
    <lineage>
        <taxon>Bacteria</taxon>
        <taxon>Bacillati</taxon>
        <taxon>Bacillota</taxon>
        <taxon>Clostridia</taxon>
        <taxon>Eubacteriales</taxon>
        <taxon>Clostridiaceae</taxon>
        <taxon>Clostridium</taxon>
    </lineage>
</organism>
<dbReference type="InterPro" id="IPR050833">
    <property type="entry name" value="Poly_Biosynth_Transport"/>
</dbReference>
<protein>
    <submittedName>
        <fullName evidence="7">Flippase</fullName>
    </submittedName>
</protein>
<feature type="transmembrane region" description="Helical" evidence="6">
    <location>
        <begin position="382"/>
        <end position="399"/>
    </location>
</feature>
<feature type="transmembrane region" description="Helical" evidence="6">
    <location>
        <begin position="292"/>
        <end position="310"/>
    </location>
</feature>
<gene>
    <name evidence="7" type="ORF">N495_15575</name>
</gene>
<dbReference type="OrthoDB" id="6017905at2"/>
<dbReference type="AlphaFoldDB" id="A0A0D1BY97"/>
<keyword evidence="2" id="KW-1003">Cell membrane</keyword>
<evidence type="ECO:0000313" key="8">
    <source>
        <dbReference type="Proteomes" id="UP000032250"/>
    </source>
</evidence>
<dbReference type="RefSeq" id="WP_003483629.1">
    <property type="nucleotide sequence ID" value="NZ_JXSU01000007.1"/>
</dbReference>